<dbReference type="AlphaFoldDB" id="K6WW37"/>
<accession>K6WW37</accession>
<dbReference type="InterPro" id="IPR013154">
    <property type="entry name" value="ADH-like_N"/>
</dbReference>
<dbReference type="PANTHER" id="PTHR44154:SF1">
    <property type="entry name" value="QUINONE OXIDOREDUCTASE"/>
    <property type="match status" value="1"/>
</dbReference>
<dbReference type="InterPro" id="IPR020843">
    <property type="entry name" value="ER"/>
</dbReference>
<evidence type="ECO:0000313" key="3">
    <source>
        <dbReference type="EMBL" id="GAB90764.1"/>
    </source>
</evidence>
<dbReference type="STRING" id="1108045.GORHZ_117_00270"/>
<keyword evidence="1" id="KW-0521">NADP</keyword>
<dbReference type="CDD" id="cd05289">
    <property type="entry name" value="MDR_like_2"/>
    <property type="match status" value="1"/>
</dbReference>
<comment type="caution">
    <text evidence="3">The sequence shown here is derived from an EMBL/GenBank/DDBJ whole genome shotgun (WGS) entry which is preliminary data.</text>
</comment>
<dbReference type="InterPro" id="IPR011032">
    <property type="entry name" value="GroES-like_sf"/>
</dbReference>
<dbReference type="GO" id="GO:0016491">
    <property type="term" value="F:oxidoreductase activity"/>
    <property type="evidence" value="ECO:0007669"/>
    <property type="project" value="InterPro"/>
</dbReference>
<dbReference type="OrthoDB" id="4512359at2"/>
<dbReference type="SUPFAM" id="SSF51735">
    <property type="entry name" value="NAD(P)-binding Rossmann-fold domains"/>
    <property type="match status" value="1"/>
</dbReference>
<proteinExistence type="predicted"/>
<evidence type="ECO:0000256" key="1">
    <source>
        <dbReference type="ARBA" id="ARBA00022857"/>
    </source>
</evidence>
<dbReference type="eggNOG" id="COG0604">
    <property type="taxonomic scope" value="Bacteria"/>
</dbReference>
<dbReference type="Gene3D" id="3.90.180.10">
    <property type="entry name" value="Medium-chain alcohol dehydrogenases, catalytic domain"/>
    <property type="match status" value="1"/>
</dbReference>
<name>K6WW37_9ACTN</name>
<gene>
    <name evidence="3" type="ORF">GORHZ_117_00270</name>
</gene>
<dbReference type="InterPro" id="IPR036291">
    <property type="entry name" value="NAD(P)-bd_dom_sf"/>
</dbReference>
<dbReference type="RefSeq" id="WP_006333801.1">
    <property type="nucleotide sequence ID" value="NZ_BAHC01000117.1"/>
</dbReference>
<dbReference type="InterPro" id="IPR051603">
    <property type="entry name" value="Zinc-ADH_QOR/CCCR"/>
</dbReference>
<dbReference type="Proteomes" id="UP000008363">
    <property type="component" value="Unassembled WGS sequence"/>
</dbReference>
<dbReference type="SUPFAM" id="SSF50129">
    <property type="entry name" value="GroES-like"/>
    <property type="match status" value="1"/>
</dbReference>
<evidence type="ECO:0000313" key="4">
    <source>
        <dbReference type="Proteomes" id="UP000008363"/>
    </source>
</evidence>
<sequence>MSAPNTFRAAVVRRFGPPEAIGIEYLSIPGAPAAGTVRAAVRIGGLNPVDARIRSGSFGGSVPYIPGTEFAGTVVAVGAGVDDFAVGDDVIGFGVSGADADLVDAAPGQLLHKPATLDWTVAGGLSGVGQSAVTALEAVDARAGDVAVVHGAAGGVGSVLTQLLVADGVTVIGTAGASNQDHLCELGAVPVVYGAGLADRIRDAATRPVTVSIDLAGSAQAGDIAKSVLASGGRAITLVPETASSHGIPLVRVQRSKERLARLASAVVDGSLRFPVEAIPFTDIVEAHRRLDAAHARGKLVLDLSDNPHV</sequence>
<keyword evidence="4" id="KW-1185">Reference proteome</keyword>
<dbReference type="PANTHER" id="PTHR44154">
    <property type="entry name" value="QUINONE OXIDOREDUCTASE"/>
    <property type="match status" value="1"/>
</dbReference>
<feature type="domain" description="Enoyl reductase (ER)" evidence="2">
    <location>
        <begin position="16"/>
        <end position="302"/>
    </location>
</feature>
<protein>
    <submittedName>
        <fullName evidence="3">Putative oxidoreductase</fullName>
    </submittedName>
</protein>
<dbReference type="Gene3D" id="3.40.50.720">
    <property type="entry name" value="NAD(P)-binding Rossmann-like Domain"/>
    <property type="match status" value="1"/>
</dbReference>
<organism evidence="3 4">
    <name type="scientific">Gordonia rhizosphera NBRC 16068</name>
    <dbReference type="NCBI Taxonomy" id="1108045"/>
    <lineage>
        <taxon>Bacteria</taxon>
        <taxon>Bacillati</taxon>
        <taxon>Actinomycetota</taxon>
        <taxon>Actinomycetes</taxon>
        <taxon>Mycobacteriales</taxon>
        <taxon>Gordoniaceae</taxon>
        <taxon>Gordonia</taxon>
    </lineage>
</organism>
<dbReference type="Pfam" id="PF08240">
    <property type="entry name" value="ADH_N"/>
    <property type="match status" value="1"/>
</dbReference>
<dbReference type="EMBL" id="BAHC01000117">
    <property type="protein sequence ID" value="GAB90764.1"/>
    <property type="molecule type" value="Genomic_DNA"/>
</dbReference>
<evidence type="ECO:0000259" key="2">
    <source>
        <dbReference type="SMART" id="SM00829"/>
    </source>
</evidence>
<dbReference type="Pfam" id="PF13602">
    <property type="entry name" value="ADH_zinc_N_2"/>
    <property type="match status" value="1"/>
</dbReference>
<reference evidence="3 4" key="1">
    <citation type="submission" date="2012-08" db="EMBL/GenBank/DDBJ databases">
        <title>Whole genome shotgun sequence of Gordonia rhizosphera NBRC 16068.</title>
        <authorList>
            <person name="Takarada H."/>
            <person name="Isaki S."/>
            <person name="Hosoyama A."/>
            <person name="Tsuchikane K."/>
            <person name="Katsumata H."/>
            <person name="Baba S."/>
            <person name="Ohji S."/>
            <person name="Yamazaki S."/>
            <person name="Fujita N."/>
        </authorList>
    </citation>
    <scope>NUCLEOTIDE SEQUENCE [LARGE SCALE GENOMIC DNA]</scope>
    <source>
        <strain evidence="3 4">NBRC 16068</strain>
    </source>
</reference>
<dbReference type="SMART" id="SM00829">
    <property type="entry name" value="PKS_ER"/>
    <property type="match status" value="1"/>
</dbReference>